<evidence type="ECO:0000313" key="2">
    <source>
        <dbReference type="EMBL" id="KKK41090.1"/>
    </source>
</evidence>
<proteinExistence type="predicted"/>
<feature type="compositionally biased region" description="Polar residues" evidence="1">
    <location>
        <begin position="14"/>
        <end position="29"/>
    </location>
</feature>
<feature type="non-terminal residue" evidence="2">
    <location>
        <position position="1"/>
    </location>
</feature>
<feature type="region of interest" description="Disordered" evidence="1">
    <location>
        <begin position="1"/>
        <end position="29"/>
    </location>
</feature>
<comment type="caution">
    <text evidence="2">The sequence shown here is derived from an EMBL/GenBank/DDBJ whole genome shotgun (WGS) entry which is preliminary data.</text>
</comment>
<accession>A0A0F8VYV6</accession>
<dbReference type="EMBL" id="LAZR01070426">
    <property type="protein sequence ID" value="KKK41090.1"/>
    <property type="molecule type" value="Genomic_DNA"/>
</dbReference>
<sequence length="29" mass="2977">GLAAKGTSEGWESDGNSGQPIYQAKQSPI</sequence>
<gene>
    <name evidence="2" type="ORF">LCGC14_2852700</name>
</gene>
<dbReference type="AlphaFoldDB" id="A0A0F8VYV6"/>
<protein>
    <submittedName>
        <fullName evidence="2">Uncharacterized protein</fullName>
    </submittedName>
</protein>
<organism evidence="2">
    <name type="scientific">marine sediment metagenome</name>
    <dbReference type="NCBI Taxonomy" id="412755"/>
    <lineage>
        <taxon>unclassified sequences</taxon>
        <taxon>metagenomes</taxon>
        <taxon>ecological metagenomes</taxon>
    </lineage>
</organism>
<reference evidence="2" key="1">
    <citation type="journal article" date="2015" name="Nature">
        <title>Complex archaea that bridge the gap between prokaryotes and eukaryotes.</title>
        <authorList>
            <person name="Spang A."/>
            <person name="Saw J.H."/>
            <person name="Jorgensen S.L."/>
            <person name="Zaremba-Niedzwiedzka K."/>
            <person name="Martijn J."/>
            <person name="Lind A.E."/>
            <person name="van Eijk R."/>
            <person name="Schleper C."/>
            <person name="Guy L."/>
            <person name="Ettema T.J."/>
        </authorList>
    </citation>
    <scope>NUCLEOTIDE SEQUENCE</scope>
</reference>
<evidence type="ECO:0000256" key="1">
    <source>
        <dbReference type="SAM" id="MobiDB-lite"/>
    </source>
</evidence>
<name>A0A0F8VYV6_9ZZZZ</name>